<keyword evidence="5" id="KW-1185">Reference proteome</keyword>
<organism evidence="4 5">
    <name type="scientific">Popillia japonica</name>
    <name type="common">Japanese beetle</name>
    <dbReference type="NCBI Taxonomy" id="7064"/>
    <lineage>
        <taxon>Eukaryota</taxon>
        <taxon>Metazoa</taxon>
        <taxon>Ecdysozoa</taxon>
        <taxon>Arthropoda</taxon>
        <taxon>Hexapoda</taxon>
        <taxon>Insecta</taxon>
        <taxon>Pterygota</taxon>
        <taxon>Neoptera</taxon>
        <taxon>Endopterygota</taxon>
        <taxon>Coleoptera</taxon>
        <taxon>Polyphaga</taxon>
        <taxon>Scarabaeiformia</taxon>
        <taxon>Scarabaeidae</taxon>
        <taxon>Rutelinae</taxon>
        <taxon>Popillia</taxon>
    </lineage>
</organism>
<evidence type="ECO:0000313" key="4">
    <source>
        <dbReference type="EMBL" id="KAK9680273.1"/>
    </source>
</evidence>
<proteinExistence type="predicted"/>
<evidence type="ECO:0000256" key="2">
    <source>
        <dbReference type="SAM" id="MobiDB-lite"/>
    </source>
</evidence>
<dbReference type="EMBL" id="JASPKY010000917">
    <property type="protein sequence ID" value="KAK9680273.1"/>
    <property type="molecule type" value="Genomic_DNA"/>
</dbReference>
<sequence length="148" mass="17444">MPKFKGRKTNRGERSEENMKRAIQDVLEGKSSERAAADRYKVARSSLQDRCKAVKQGAQINLIPKLGRFQQTFTSVYEKQLSEHVIDLDNRLMPLTRKEFLRLAFDLAEKLKITHSLIKIKKWLVKTFFVTLKRETQIWHCELLRRQA</sequence>
<evidence type="ECO:0000259" key="3">
    <source>
        <dbReference type="Pfam" id="PF05225"/>
    </source>
</evidence>
<evidence type="ECO:0000313" key="5">
    <source>
        <dbReference type="Proteomes" id="UP001458880"/>
    </source>
</evidence>
<keyword evidence="4" id="KW-0238">DNA-binding</keyword>
<dbReference type="SUPFAM" id="SSF46689">
    <property type="entry name" value="Homeodomain-like"/>
    <property type="match status" value="1"/>
</dbReference>
<dbReference type="AlphaFoldDB" id="A0AAW1HUL8"/>
<feature type="compositionally biased region" description="Basic and acidic residues" evidence="2">
    <location>
        <begin position="10"/>
        <end position="21"/>
    </location>
</feature>
<accession>A0AAW1HUL8</accession>
<name>A0AAW1HUL8_POPJA</name>
<gene>
    <name evidence="4" type="ORF">QE152_g39217</name>
</gene>
<feature type="domain" description="HTH psq-type" evidence="3">
    <location>
        <begin position="15"/>
        <end position="55"/>
    </location>
</feature>
<protein>
    <submittedName>
        <fullName evidence="4">CENP-B N-terminal DNA-binding domain</fullName>
    </submittedName>
</protein>
<dbReference type="InterPro" id="IPR007889">
    <property type="entry name" value="HTH_Psq"/>
</dbReference>
<feature type="region of interest" description="Disordered" evidence="2">
    <location>
        <begin position="1"/>
        <end position="21"/>
    </location>
</feature>
<dbReference type="Pfam" id="PF05225">
    <property type="entry name" value="HTH_psq"/>
    <property type="match status" value="1"/>
</dbReference>
<dbReference type="Proteomes" id="UP001458880">
    <property type="component" value="Unassembled WGS sequence"/>
</dbReference>
<evidence type="ECO:0000256" key="1">
    <source>
        <dbReference type="ARBA" id="ARBA00004123"/>
    </source>
</evidence>
<dbReference type="Gene3D" id="1.10.10.60">
    <property type="entry name" value="Homeodomain-like"/>
    <property type="match status" value="1"/>
</dbReference>
<dbReference type="InterPro" id="IPR009057">
    <property type="entry name" value="Homeodomain-like_sf"/>
</dbReference>
<reference evidence="4 5" key="1">
    <citation type="journal article" date="2024" name="BMC Genomics">
        <title>De novo assembly and annotation of Popillia japonica's genome with initial clues to its potential as an invasive pest.</title>
        <authorList>
            <person name="Cucini C."/>
            <person name="Boschi S."/>
            <person name="Funari R."/>
            <person name="Cardaioli E."/>
            <person name="Iannotti N."/>
            <person name="Marturano G."/>
            <person name="Paoli F."/>
            <person name="Bruttini M."/>
            <person name="Carapelli A."/>
            <person name="Frati F."/>
            <person name="Nardi F."/>
        </authorList>
    </citation>
    <scope>NUCLEOTIDE SEQUENCE [LARGE SCALE GENOMIC DNA]</scope>
    <source>
        <strain evidence="4">DMR45628</strain>
    </source>
</reference>
<comment type="caution">
    <text evidence="4">The sequence shown here is derived from an EMBL/GenBank/DDBJ whole genome shotgun (WGS) entry which is preliminary data.</text>
</comment>
<comment type="subcellular location">
    <subcellularLocation>
        <location evidence="1">Nucleus</location>
    </subcellularLocation>
</comment>
<dbReference type="GO" id="GO:0005634">
    <property type="term" value="C:nucleus"/>
    <property type="evidence" value="ECO:0007669"/>
    <property type="project" value="UniProtKB-SubCell"/>
</dbReference>
<dbReference type="GO" id="GO:0003677">
    <property type="term" value="F:DNA binding"/>
    <property type="evidence" value="ECO:0007669"/>
    <property type="project" value="UniProtKB-KW"/>
</dbReference>